<gene>
    <name evidence="1" type="ORF">MTUNDRAET4_0203</name>
</gene>
<reference evidence="1 2" key="1">
    <citation type="submission" date="2019-03" db="EMBL/GenBank/DDBJ databases">
        <authorList>
            <person name="Kox A.R. M."/>
        </authorList>
    </citation>
    <scope>NUCLEOTIDE SEQUENCE [LARGE SCALE GENOMIC DNA]</scope>
    <source>
        <strain evidence="1">MTUNDRAET4 annotated genome</strain>
        <plasmid evidence="2">2</plasmid>
    </source>
</reference>
<organism evidence="1 2">
    <name type="scientific">Methylocella tundrae</name>
    <dbReference type="NCBI Taxonomy" id="227605"/>
    <lineage>
        <taxon>Bacteria</taxon>
        <taxon>Pseudomonadati</taxon>
        <taxon>Pseudomonadota</taxon>
        <taxon>Alphaproteobacteria</taxon>
        <taxon>Hyphomicrobiales</taxon>
        <taxon>Beijerinckiaceae</taxon>
        <taxon>Methylocella</taxon>
    </lineage>
</organism>
<dbReference type="Gene3D" id="3.30.1490.20">
    <property type="entry name" value="ATP-grasp fold, A domain"/>
    <property type="match status" value="1"/>
</dbReference>
<proteinExistence type="predicted"/>
<geneLocation type="plasmid" evidence="1 2">
    <name>2</name>
</geneLocation>
<dbReference type="RefSeq" id="WP_134492978.1">
    <property type="nucleotide sequence ID" value="NZ_LR536451.1"/>
</dbReference>
<dbReference type="OrthoDB" id="9765468at2"/>
<dbReference type="SUPFAM" id="SSF56059">
    <property type="entry name" value="Glutathione synthetase ATP-binding domain-like"/>
    <property type="match status" value="1"/>
</dbReference>
<name>A0A4U8Z6V9_METTU</name>
<evidence type="ECO:0000313" key="1">
    <source>
        <dbReference type="EMBL" id="VFU16551.1"/>
    </source>
</evidence>
<accession>A0A4U8Z6V9</accession>
<protein>
    <submittedName>
        <fullName evidence="1">Uncharacterized protein</fullName>
    </submittedName>
</protein>
<dbReference type="AlphaFoldDB" id="A0A4U8Z6V9"/>
<keyword evidence="1" id="KW-0614">Plasmid</keyword>
<dbReference type="KEGG" id="mtun:MTUNDRAET4_0203.1"/>
<dbReference type="GO" id="GO:0005524">
    <property type="term" value="F:ATP binding"/>
    <property type="evidence" value="ECO:0007669"/>
    <property type="project" value="InterPro"/>
</dbReference>
<sequence length="62" mass="6817">MPDYYPILPGAPLAPGGAEEVGNKAWNLMRLAQAGLPVPPAFVLPTSWRDAWRRTMKPCALR</sequence>
<dbReference type="EMBL" id="LR536451">
    <property type="protein sequence ID" value="VFU16551.1"/>
    <property type="molecule type" value="Genomic_DNA"/>
</dbReference>
<dbReference type="Proteomes" id="UP000294360">
    <property type="component" value="Plasmid 2"/>
</dbReference>
<evidence type="ECO:0000313" key="2">
    <source>
        <dbReference type="Proteomes" id="UP000294360"/>
    </source>
</evidence>
<dbReference type="InterPro" id="IPR013815">
    <property type="entry name" value="ATP_grasp_subdomain_1"/>
</dbReference>